<protein>
    <recommendedName>
        <fullName evidence="2">Putative beta-lactamase-inhibitor-like PepSY-like domain-containing protein</fullName>
    </recommendedName>
</protein>
<reference evidence="19 20" key="4">
    <citation type="journal article" date="2019" name="Nat. Med.">
        <title>A library of human gut bacterial isolates paired with longitudinal multiomics data enables mechanistic microbiome research.</title>
        <authorList>
            <person name="Poyet M."/>
            <person name="Groussin M."/>
            <person name="Gibbons S.M."/>
            <person name="Avila-Pacheco J."/>
            <person name="Jiang X."/>
            <person name="Kearney S.M."/>
            <person name="Perrotta A.R."/>
            <person name="Berdy B."/>
            <person name="Zhao S."/>
            <person name="Lieberman T.D."/>
            <person name="Swanson P.K."/>
            <person name="Smith M."/>
            <person name="Roesemann S."/>
            <person name="Alexander J.E."/>
            <person name="Rich S.A."/>
            <person name="Livny J."/>
            <person name="Vlamakis H."/>
            <person name="Clish C."/>
            <person name="Bullock K."/>
            <person name="Deik A."/>
            <person name="Scott J."/>
            <person name="Pierce K.A."/>
            <person name="Xavier R.J."/>
            <person name="Alm E.J."/>
        </authorList>
    </citation>
    <scope>NUCLEOTIDE SEQUENCE [LARGE SCALE GENOMIC DNA]</scope>
    <source>
        <strain evidence="5 22">BIOML-A11</strain>
        <strain evidence="4 23">BIOML-A19</strain>
        <strain evidence="8 24">BIOML-A3</strain>
        <strain evidence="3 20">BIOML-A42</strain>
        <strain evidence="6 21">BIOML-A5</strain>
        <strain evidence="7 19">BIOML-A6</strain>
    </source>
</reference>
<evidence type="ECO:0000313" key="21">
    <source>
        <dbReference type="Proteomes" id="UP000462376"/>
    </source>
</evidence>
<feature type="domain" description="Putative beta-lactamase-inhibitor-like PepSY-like" evidence="2">
    <location>
        <begin position="60"/>
        <end position="150"/>
    </location>
</feature>
<dbReference type="Proteomes" id="UP000263754">
    <property type="component" value="Unassembled WGS sequence"/>
</dbReference>
<evidence type="ECO:0000313" key="7">
    <source>
        <dbReference type="EMBL" id="KAB4246112.1"/>
    </source>
</evidence>
<dbReference type="STRING" id="820.ERS852554_01526"/>
<dbReference type="EMBL" id="WCTJ01000008">
    <property type="protein sequence ID" value="KAB4256556.1"/>
    <property type="molecule type" value="Genomic_DNA"/>
</dbReference>
<evidence type="ECO:0000256" key="1">
    <source>
        <dbReference type="SAM" id="SignalP"/>
    </source>
</evidence>
<dbReference type="Proteomes" id="UP000260795">
    <property type="component" value="Unassembled WGS sequence"/>
</dbReference>
<evidence type="ECO:0000313" key="22">
    <source>
        <dbReference type="Proteomes" id="UP000466952"/>
    </source>
</evidence>
<evidence type="ECO:0000313" key="6">
    <source>
        <dbReference type="EMBL" id="KAB4241238.1"/>
    </source>
</evidence>
<dbReference type="Proteomes" id="UP000283680">
    <property type="component" value="Unassembled WGS sequence"/>
</dbReference>
<organism evidence="11 15">
    <name type="scientific">Bacteroides uniformis</name>
    <dbReference type="NCBI Taxonomy" id="820"/>
    <lineage>
        <taxon>Bacteria</taxon>
        <taxon>Pseudomonadati</taxon>
        <taxon>Bacteroidota</taxon>
        <taxon>Bacteroidia</taxon>
        <taxon>Bacteroidales</taxon>
        <taxon>Bacteroidaceae</taxon>
        <taxon>Bacteroides</taxon>
    </lineage>
</organism>
<evidence type="ECO:0000313" key="23">
    <source>
        <dbReference type="Proteomes" id="UP000487221"/>
    </source>
</evidence>
<reference evidence="15 16" key="3">
    <citation type="submission" date="2018-08" db="EMBL/GenBank/DDBJ databases">
        <title>A genome reference for cultivated species of the human gut microbiota.</title>
        <authorList>
            <person name="Zou Y."/>
            <person name="Xue W."/>
            <person name="Luo G."/>
        </authorList>
    </citation>
    <scope>NUCLEOTIDE SEQUENCE [LARGE SCALE GENOMIC DNA]</scope>
    <source>
        <strain evidence="12 17">AF28-11</strain>
        <strain evidence="13 18">AM18-14LB</strain>
        <strain evidence="11 15">TF08-13</strain>
        <strain evidence="10 16">TM10-17</strain>
    </source>
</reference>
<name>A0A139K2N9_BACUN</name>
<evidence type="ECO:0000313" key="20">
    <source>
        <dbReference type="Proteomes" id="UP000432488"/>
    </source>
</evidence>
<evidence type="ECO:0000313" key="9">
    <source>
        <dbReference type="EMBL" id="OUN52940.1"/>
    </source>
</evidence>
<gene>
    <name evidence="9" type="ORF">B5G17_16230</name>
    <name evidence="13" type="ORF">DW216_12605</name>
    <name evidence="12" type="ORF">DWY92_05565</name>
    <name evidence="11" type="ORF">DXC80_11770</name>
    <name evidence="10" type="ORF">DXD90_06500</name>
    <name evidence="7" type="ORF">GAP41_00655</name>
    <name evidence="6" type="ORF">GAP47_01020</name>
    <name evidence="8" type="ORF">GAP48_06770</name>
    <name evidence="5" type="ORF">GAP55_02690</name>
    <name evidence="4" type="ORF">GAQ44_00345</name>
    <name evidence="3" type="ORF">GAQ56_09090</name>
</gene>
<reference evidence="9" key="2">
    <citation type="journal article" date="2018" name="BMC Genomics">
        <title>Whole genome sequencing and function prediction of 133 gut anaerobes isolated from chicken caecum in pure cultures.</title>
        <authorList>
            <person name="Medvecky M."/>
            <person name="Cejkova D."/>
            <person name="Polansky O."/>
            <person name="Karasova D."/>
            <person name="Kubasova T."/>
            <person name="Cizek A."/>
            <person name="Rychlik I."/>
        </authorList>
    </citation>
    <scope>NUCLEOTIDE SEQUENCE</scope>
    <source>
        <strain evidence="9">An67</strain>
    </source>
</reference>
<dbReference type="EMBL" id="NFHS01000009">
    <property type="protein sequence ID" value="OUN52940.1"/>
    <property type="molecule type" value="Genomic_DNA"/>
</dbReference>
<comment type="caution">
    <text evidence="11">The sequence shown here is derived from an EMBL/GenBank/DDBJ whole genome shotgun (WGS) entry which is preliminary data.</text>
</comment>
<proteinExistence type="predicted"/>
<dbReference type="Proteomes" id="UP000487221">
    <property type="component" value="Unassembled WGS sequence"/>
</dbReference>
<dbReference type="Proteomes" id="UP000462376">
    <property type="component" value="Unassembled WGS sequence"/>
</dbReference>
<dbReference type="AlphaFoldDB" id="A0A139K2N9"/>
<dbReference type="EMBL" id="WCUV01000006">
    <property type="protein sequence ID" value="KAB4092392.1"/>
    <property type="molecule type" value="Genomic_DNA"/>
</dbReference>
<dbReference type="EMBL" id="QRTH01000002">
    <property type="protein sequence ID" value="RGQ53149.1"/>
    <property type="molecule type" value="Genomic_DNA"/>
</dbReference>
<dbReference type="EMBL" id="QSOF01000006">
    <property type="protein sequence ID" value="RGI77871.1"/>
    <property type="molecule type" value="Genomic_DNA"/>
</dbReference>
<dbReference type="Pfam" id="PF11396">
    <property type="entry name" value="PepSY_like"/>
    <property type="match status" value="3"/>
</dbReference>
<evidence type="ECO:0000313" key="16">
    <source>
        <dbReference type="Proteomes" id="UP000263754"/>
    </source>
</evidence>
<evidence type="ECO:0000313" key="11">
    <source>
        <dbReference type="EMBL" id="RGL13013.1"/>
    </source>
</evidence>
<evidence type="ECO:0000313" key="19">
    <source>
        <dbReference type="Proteomes" id="UP000431575"/>
    </source>
</evidence>
<dbReference type="EMBL" id="WCTY01000001">
    <property type="protein sequence ID" value="KAB4188565.1"/>
    <property type="molecule type" value="Genomic_DNA"/>
</dbReference>
<dbReference type="Proteomes" id="UP000196329">
    <property type="component" value="Unassembled WGS sequence"/>
</dbReference>
<evidence type="ECO:0000313" key="4">
    <source>
        <dbReference type="EMBL" id="KAB4188565.1"/>
    </source>
</evidence>
<feature type="chain" id="PRO_5014530835" description="Putative beta-lactamase-inhibitor-like PepSY-like domain-containing protein" evidence="1">
    <location>
        <begin position="21"/>
        <end position="285"/>
    </location>
</feature>
<sequence length="285" mass="32362">MTMKLEKYFLLLALGVFAFALQSCDDDDNDGISVPAELSNALAKEHPNAQRIEWETKGAYYVADFHEDNFEKEAWFTKDGVWQMTETDLRYADLPAPVRSSYESSTYYNVWKVEDVDKLERKEMAVVYIIEVEKGNQEMDLYYSEDGILVKEVADAHNGGSPEDYLPSDISAAIKDFIAEKYPNARIVDIEKEKNGMTEVEIVHGSISKDVMFTAEGAWAYTIWDISKRHLEDVVKNAVTAAHPGYVIDDADFIETPDGSYFLVEMEQGEREIYVKVTAEGEILP</sequence>
<evidence type="ECO:0000313" key="14">
    <source>
        <dbReference type="Proteomes" id="UP000196329"/>
    </source>
</evidence>
<evidence type="ECO:0000313" key="13">
    <source>
        <dbReference type="EMBL" id="RHH30789.1"/>
    </source>
</evidence>
<dbReference type="EMBL" id="WCTR01000002">
    <property type="protein sequence ID" value="KAB4215296.1"/>
    <property type="molecule type" value="Genomic_DNA"/>
</dbReference>
<evidence type="ECO:0000313" key="17">
    <source>
        <dbReference type="Proteomes" id="UP000283680"/>
    </source>
</evidence>
<evidence type="ECO:0000313" key="18">
    <source>
        <dbReference type="Proteomes" id="UP000283766"/>
    </source>
</evidence>
<dbReference type="Proteomes" id="UP000466952">
    <property type="component" value="Unassembled WGS sequence"/>
</dbReference>
<evidence type="ECO:0000313" key="8">
    <source>
        <dbReference type="EMBL" id="KAB4256556.1"/>
    </source>
</evidence>
<dbReference type="Gene3D" id="3.10.450.360">
    <property type="match status" value="2"/>
</dbReference>
<feature type="signal peptide" evidence="1">
    <location>
        <begin position="1"/>
        <end position="20"/>
    </location>
</feature>
<dbReference type="EMBL" id="WCTL01000001">
    <property type="protein sequence ID" value="KAB4241238.1"/>
    <property type="molecule type" value="Genomic_DNA"/>
</dbReference>
<evidence type="ECO:0000259" key="2">
    <source>
        <dbReference type="Pfam" id="PF11396"/>
    </source>
</evidence>
<dbReference type="EMBL" id="QRJL01000007">
    <property type="protein sequence ID" value="RHH30789.1"/>
    <property type="molecule type" value="Genomic_DNA"/>
</dbReference>
<dbReference type="PROSITE" id="PS51257">
    <property type="entry name" value="PROKAR_LIPOPROTEIN"/>
    <property type="match status" value="1"/>
</dbReference>
<dbReference type="Proteomes" id="UP000432488">
    <property type="component" value="Unassembled WGS sequence"/>
</dbReference>
<reference evidence="14" key="1">
    <citation type="submission" date="2017-04" db="EMBL/GenBank/DDBJ databases">
        <title>Function of individual gut microbiota members based on whole genome sequencing of pure cultures obtained from chicken caecum.</title>
        <authorList>
            <person name="Medvecky M."/>
            <person name="Cejkova D."/>
            <person name="Polansky O."/>
            <person name="Karasova D."/>
            <person name="Kubasova T."/>
            <person name="Cizek A."/>
            <person name="Rychlik I."/>
        </authorList>
    </citation>
    <scope>NUCLEOTIDE SEQUENCE [LARGE SCALE GENOMIC DNA]</scope>
    <source>
        <strain evidence="14">An67</strain>
    </source>
</reference>
<feature type="domain" description="Putative beta-lactamase-inhibitor-like PepSY-like" evidence="2">
    <location>
        <begin position="199"/>
        <end position="282"/>
    </location>
</feature>
<dbReference type="Proteomes" id="UP000487989">
    <property type="component" value="Unassembled WGS sequence"/>
</dbReference>
<feature type="domain" description="Putative beta-lactamase-inhibitor-like PepSY-like" evidence="2">
    <location>
        <begin position="169"/>
        <end position="196"/>
    </location>
</feature>
<dbReference type="EMBL" id="QSRK01000016">
    <property type="protein sequence ID" value="RGL13013.1"/>
    <property type="molecule type" value="Genomic_DNA"/>
</dbReference>
<evidence type="ECO:0000313" key="24">
    <source>
        <dbReference type="Proteomes" id="UP000487989"/>
    </source>
</evidence>
<evidence type="ECO:0000313" key="12">
    <source>
        <dbReference type="EMBL" id="RGQ53149.1"/>
    </source>
</evidence>
<evidence type="ECO:0000313" key="3">
    <source>
        <dbReference type="EMBL" id="KAB4092392.1"/>
    </source>
</evidence>
<evidence type="ECO:0000313" key="10">
    <source>
        <dbReference type="EMBL" id="RGI77871.1"/>
    </source>
</evidence>
<keyword evidence="1" id="KW-0732">Signal</keyword>
<evidence type="ECO:0000313" key="15">
    <source>
        <dbReference type="Proteomes" id="UP000260795"/>
    </source>
</evidence>
<evidence type="ECO:0000313" key="5">
    <source>
        <dbReference type="EMBL" id="KAB4215296.1"/>
    </source>
</evidence>
<dbReference type="Proteomes" id="UP000283766">
    <property type="component" value="Unassembled WGS sequence"/>
</dbReference>
<dbReference type="Proteomes" id="UP000431575">
    <property type="component" value="Unassembled WGS sequence"/>
</dbReference>
<accession>A0A139K2N9</accession>
<dbReference type="InterPro" id="IPR021533">
    <property type="entry name" value="PepSY-like"/>
</dbReference>
<dbReference type="SUPFAM" id="SSF160574">
    <property type="entry name" value="BT0923-like"/>
    <property type="match status" value="2"/>
</dbReference>
<dbReference type="EMBL" id="WCTM01000001">
    <property type="protein sequence ID" value="KAB4246112.1"/>
    <property type="molecule type" value="Genomic_DNA"/>
</dbReference>